<protein>
    <recommendedName>
        <fullName evidence="2">glutamate-5-semialdehyde dehydrogenase</fullName>
        <ecNumber evidence="2">1.2.1.41</ecNumber>
    </recommendedName>
</protein>
<feature type="domain" description="Aldehyde dehydrogenase" evidence="8">
    <location>
        <begin position="4"/>
        <end position="177"/>
    </location>
</feature>
<dbReference type="CDD" id="cd07079">
    <property type="entry name" value="ALDH_F18-19_ProA-GPR"/>
    <property type="match status" value="1"/>
</dbReference>
<keyword evidence="3" id="KW-0028">Amino-acid biosynthesis</keyword>
<proteinExistence type="inferred from homology"/>
<dbReference type="EMBL" id="VSSQ01014632">
    <property type="protein sequence ID" value="MPM54071.1"/>
    <property type="molecule type" value="Genomic_DNA"/>
</dbReference>
<reference evidence="9" key="1">
    <citation type="submission" date="2019-08" db="EMBL/GenBank/DDBJ databases">
        <authorList>
            <person name="Kucharzyk K."/>
            <person name="Murdoch R.W."/>
            <person name="Higgins S."/>
            <person name="Loffler F."/>
        </authorList>
    </citation>
    <scope>NUCLEOTIDE SEQUENCE</scope>
</reference>
<dbReference type="InterPro" id="IPR016162">
    <property type="entry name" value="Ald_DH_N"/>
</dbReference>
<dbReference type="NCBIfam" id="TIGR00407">
    <property type="entry name" value="proA"/>
    <property type="match status" value="1"/>
</dbReference>
<keyword evidence="6 9" id="KW-0560">Oxidoreductase</keyword>
<dbReference type="PANTHER" id="PTHR11063:SF8">
    <property type="entry name" value="DELTA-1-PYRROLINE-5-CARBOXYLATE SYNTHASE"/>
    <property type="match status" value="1"/>
</dbReference>
<sequence>MLRTKVPLGVVGMIYESRPNVTVDAAAPCLKSGNACILRGGKEAINSNTVLAELMRDAIEAVGLPRDAIQLVTDTTHDSANAMMRLYGYIDVLIPRGSARLIDAVVKNSIVPVIETGTGNCHVYVDESADLEMAADIIFNAKTSRPSVCNAAESLLVHRAVAAEFLPMAKAKLDTKNVELRGCPETCAILCGIKEATEEDYYTEYLDFILSVKVVGSLEEAVEHVTKYGTHHSEAIVTESYTAAEYFLQHVDAAAVYVNASTRFTDGAVFGMGAEMGISNQKLHARGPIGLKELTTTKYQIYGNGQIR</sequence>
<dbReference type="Pfam" id="PF00171">
    <property type="entry name" value="Aldedh"/>
    <property type="match status" value="1"/>
</dbReference>
<dbReference type="FunFam" id="3.40.309.10:FF:000006">
    <property type="entry name" value="Gamma-glutamyl phosphate reductase"/>
    <property type="match status" value="1"/>
</dbReference>
<keyword evidence="5" id="KW-0521">NADP</keyword>
<dbReference type="Gene3D" id="3.40.309.10">
    <property type="entry name" value="Aldehyde Dehydrogenase, Chain A, domain 2"/>
    <property type="match status" value="1"/>
</dbReference>
<comment type="caution">
    <text evidence="9">The sequence shown here is derived from an EMBL/GenBank/DDBJ whole genome shotgun (WGS) entry which is preliminary data.</text>
</comment>
<dbReference type="NCBIfam" id="NF001221">
    <property type="entry name" value="PRK00197.1"/>
    <property type="match status" value="1"/>
</dbReference>
<evidence type="ECO:0000256" key="2">
    <source>
        <dbReference type="ARBA" id="ARBA00013002"/>
    </source>
</evidence>
<evidence type="ECO:0000256" key="5">
    <source>
        <dbReference type="ARBA" id="ARBA00022857"/>
    </source>
</evidence>
<evidence type="ECO:0000313" key="9">
    <source>
        <dbReference type="EMBL" id="MPM54071.1"/>
    </source>
</evidence>
<evidence type="ECO:0000259" key="8">
    <source>
        <dbReference type="Pfam" id="PF00171"/>
    </source>
</evidence>
<comment type="pathway">
    <text evidence="1">Amino-acid biosynthesis; L-proline biosynthesis; L-glutamate 5-semialdehyde from L-glutamate: step 2/2.</text>
</comment>
<dbReference type="InterPro" id="IPR015590">
    <property type="entry name" value="Aldehyde_DH_dom"/>
</dbReference>
<gene>
    <name evidence="9" type="primary">proA_23</name>
    <name evidence="9" type="ORF">SDC9_100844</name>
</gene>
<evidence type="ECO:0000256" key="4">
    <source>
        <dbReference type="ARBA" id="ARBA00022650"/>
    </source>
</evidence>
<keyword evidence="4" id="KW-0641">Proline biosynthesis</keyword>
<dbReference type="GO" id="GO:0004350">
    <property type="term" value="F:glutamate-5-semialdehyde dehydrogenase activity"/>
    <property type="evidence" value="ECO:0007669"/>
    <property type="project" value="UniProtKB-EC"/>
</dbReference>
<dbReference type="InterPro" id="IPR000965">
    <property type="entry name" value="GPR_dom"/>
</dbReference>
<comment type="catalytic activity">
    <reaction evidence="7">
        <text>L-glutamate 5-semialdehyde + phosphate + NADP(+) = L-glutamyl 5-phosphate + NADPH + H(+)</text>
        <dbReference type="Rhea" id="RHEA:19541"/>
        <dbReference type="ChEBI" id="CHEBI:15378"/>
        <dbReference type="ChEBI" id="CHEBI:43474"/>
        <dbReference type="ChEBI" id="CHEBI:57783"/>
        <dbReference type="ChEBI" id="CHEBI:58066"/>
        <dbReference type="ChEBI" id="CHEBI:58274"/>
        <dbReference type="ChEBI" id="CHEBI:58349"/>
        <dbReference type="EC" id="1.2.1.41"/>
    </reaction>
</comment>
<dbReference type="SUPFAM" id="SSF53720">
    <property type="entry name" value="ALDH-like"/>
    <property type="match status" value="1"/>
</dbReference>
<evidence type="ECO:0000256" key="3">
    <source>
        <dbReference type="ARBA" id="ARBA00022605"/>
    </source>
</evidence>
<dbReference type="Gene3D" id="3.40.605.10">
    <property type="entry name" value="Aldehyde Dehydrogenase, Chain A, domain 1"/>
    <property type="match status" value="1"/>
</dbReference>
<dbReference type="UniPathway" id="UPA00098">
    <property type="reaction ID" value="UER00360"/>
</dbReference>
<organism evidence="9">
    <name type="scientific">bioreactor metagenome</name>
    <dbReference type="NCBI Taxonomy" id="1076179"/>
    <lineage>
        <taxon>unclassified sequences</taxon>
        <taxon>metagenomes</taxon>
        <taxon>ecological metagenomes</taxon>
    </lineage>
</organism>
<accession>A0A645AP45</accession>
<evidence type="ECO:0000256" key="6">
    <source>
        <dbReference type="ARBA" id="ARBA00023002"/>
    </source>
</evidence>
<dbReference type="PANTHER" id="PTHR11063">
    <property type="entry name" value="GLUTAMATE SEMIALDEHYDE DEHYDROGENASE"/>
    <property type="match status" value="1"/>
</dbReference>
<name>A0A645AP45_9ZZZZ</name>
<dbReference type="AlphaFoldDB" id="A0A645AP45"/>
<dbReference type="InterPro" id="IPR016163">
    <property type="entry name" value="Ald_DH_C"/>
</dbReference>
<dbReference type="InterPro" id="IPR016161">
    <property type="entry name" value="Ald_DH/histidinol_DH"/>
</dbReference>
<dbReference type="GO" id="GO:0055129">
    <property type="term" value="P:L-proline biosynthetic process"/>
    <property type="evidence" value="ECO:0007669"/>
    <property type="project" value="UniProtKB-UniPathway"/>
</dbReference>
<dbReference type="EC" id="1.2.1.41" evidence="2"/>
<evidence type="ECO:0000256" key="7">
    <source>
        <dbReference type="ARBA" id="ARBA00049024"/>
    </source>
</evidence>
<evidence type="ECO:0000256" key="1">
    <source>
        <dbReference type="ARBA" id="ARBA00004985"/>
    </source>
</evidence>
<dbReference type="HAMAP" id="MF_00412">
    <property type="entry name" value="ProA"/>
    <property type="match status" value="1"/>
</dbReference>